<dbReference type="GeneID" id="65128857"/>
<evidence type="ECO:0000313" key="1">
    <source>
        <dbReference type="EMBL" id="QOR58386.1"/>
    </source>
</evidence>
<reference evidence="1 2" key="1">
    <citation type="submission" date="2020-07" db="EMBL/GenBank/DDBJ databases">
        <title>Taxonomic proposal: Crassvirales, a new order of highly abundant and diverse bacterial viruses.</title>
        <authorList>
            <person name="Shkoporov A.N."/>
            <person name="Stockdale S.R."/>
            <person name="Guerin E."/>
            <person name="Ross R.P."/>
            <person name="Hill C."/>
        </authorList>
    </citation>
    <scope>NUCLEOTIDE SEQUENCE [LARGE SCALE GENOMIC DNA]</scope>
</reference>
<dbReference type="RefSeq" id="YP_010110544.1">
    <property type="nucleotide sequence ID" value="NC_055872.1"/>
</dbReference>
<dbReference type="KEGG" id="vg:65128857"/>
<dbReference type="EMBL" id="MT774379">
    <property type="protein sequence ID" value="QOR58386.1"/>
    <property type="molecule type" value="Genomic_DNA"/>
</dbReference>
<name>A0A7M1RVS1_9CAUD</name>
<sequence>MLIEIDTDTLKKLKLSANQLICLKLLLEEDQKLYQKFIAVSPMTEAEIEDLINKKYVTKENDKLIVTEKFINLIETKDSFDEFYDIYPVYVLRSDGSKDYLRTDLRRCRTMYKKLVGKSIARHKHIIECLKAEIQYKTNTGNLMFMKRMPKWLASDDWQIGEQILADIKQNDKGDDAYGNTIE</sequence>
<protein>
    <submittedName>
        <fullName evidence="1">Uncharacterized protein</fullName>
    </submittedName>
</protein>
<organism evidence="1 2">
    <name type="scientific">uncultured phage cr118_1</name>
    <dbReference type="NCBI Taxonomy" id="2772063"/>
    <lineage>
        <taxon>Viruses</taxon>
        <taxon>Duplodnaviria</taxon>
        <taxon>Heunggongvirae</taxon>
        <taxon>Uroviricota</taxon>
        <taxon>Caudoviricetes</taxon>
        <taxon>Crassvirales</taxon>
        <taxon>Suoliviridae</taxon>
        <taxon>Uncouvirinae</taxon>
        <taxon>Besingivirus</taxon>
        <taxon>Besingivirus coli</taxon>
    </lineage>
</organism>
<keyword evidence="2" id="KW-1185">Reference proteome</keyword>
<proteinExistence type="predicted"/>
<dbReference type="Proteomes" id="UP000594051">
    <property type="component" value="Segment"/>
</dbReference>
<evidence type="ECO:0000313" key="2">
    <source>
        <dbReference type="Proteomes" id="UP000594051"/>
    </source>
</evidence>
<accession>A0A7M1RVS1</accession>